<evidence type="ECO:0000313" key="1">
    <source>
        <dbReference type="EMBL" id="QDI92668.1"/>
    </source>
</evidence>
<dbReference type="EMBL" id="CP035485">
    <property type="protein sequence ID" value="QDI92668.1"/>
    <property type="molecule type" value="Genomic_DNA"/>
</dbReference>
<dbReference type="AlphaFoldDB" id="A0A514LLE0"/>
<dbReference type="OrthoDB" id="2352913at2"/>
<reference evidence="2" key="1">
    <citation type="submission" date="2019-01" db="EMBL/GenBank/DDBJ databases">
        <title>Genomic analysis of Salicibibacter sp. NKC3-5.</title>
        <authorList>
            <person name="Oh Y.J."/>
        </authorList>
    </citation>
    <scope>NUCLEOTIDE SEQUENCE [LARGE SCALE GENOMIC DNA]</scope>
    <source>
        <strain evidence="2">NKC3-5</strain>
    </source>
</reference>
<sequence length="124" mass="14016">MISLKNIQTEVVQPLLDFFNGKQIYVHFELTNGAYAAYRHGKFHAAGGYVRNARLNVLHGKIKGEDPYRVGLKTEDGWIFAEGLSMFERKENESLYLYGFDEQGKLSVALQLSTVPFEGGILNE</sequence>
<dbReference type="SUPFAM" id="SSF89442">
    <property type="entry name" value="Hypothetical protein YojF"/>
    <property type="match status" value="1"/>
</dbReference>
<dbReference type="Gene3D" id="2.70.180.10">
    <property type="entry name" value="Hypothetical protein YojF"/>
    <property type="match status" value="1"/>
</dbReference>
<dbReference type="Proteomes" id="UP000319756">
    <property type="component" value="Chromosome"/>
</dbReference>
<dbReference type="RefSeq" id="WP_142091168.1">
    <property type="nucleotide sequence ID" value="NZ_CP035485.1"/>
</dbReference>
<name>A0A514LLE0_9BACI</name>
<organism evidence="1 2">
    <name type="scientific">Salicibibacter halophilus</name>
    <dbReference type="NCBI Taxonomy" id="2502791"/>
    <lineage>
        <taxon>Bacteria</taxon>
        <taxon>Bacillati</taxon>
        <taxon>Bacillota</taxon>
        <taxon>Bacilli</taxon>
        <taxon>Bacillales</taxon>
        <taxon>Bacillaceae</taxon>
        <taxon>Salicibibacter</taxon>
    </lineage>
</organism>
<dbReference type="InterPro" id="IPR036492">
    <property type="entry name" value="YojF_sf"/>
</dbReference>
<keyword evidence="2" id="KW-1185">Reference proteome</keyword>
<accession>A0A514LLE0</accession>
<gene>
    <name evidence="1" type="ORF">EPH95_16980</name>
</gene>
<protein>
    <submittedName>
        <fullName evidence="1">DUF1806 family protein</fullName>
    </submittedName>
</protein>
<dbReference type="Pfam" id="PF08830">
    <property type="entry name" value="DUF1806"/>
    <property type="match status" value="1"/>
</dbReference>
<proteinExistence type="predicted"/>
<evidence type="ECO:0000313" key="2">
    <source>
        <dbReference type="Proteomes" id="UP000319756"/>
    </source>
</evidence>
<dbReference type="InterPro" id="IPR014934">
    <property type="entry name" value="DUF1806"/>
</dbReference>
<dbReference type="KEGG" id="sale:EPH95_16980"/>